<reference evidence="1 2" key="1">
    <citation type="journal article" date="2015" name="Proc. Natl. Acad. Sci. U.S.A.">
        <title>The resurrection genome of Boea hygrometrica: A blueprint for survival of dehydration.</title>
        <authorList>
            <person name="Xiao L."/>
            <person name="Yang G."/>
            <person name="Zhang L."/>
            <person name="Yang X."/>
            <person name="Zhao S."/>
            <person name="Ji Z."/>
            <person name="Zhou Q."/>
            <person name="Hu M."/>
            <person name="Wang Y."/>
            <person name="Chen M."/>
            <person name="Xu Y."/>
            <person name="Jin H."/>
            <person name="Xiao X."/>
            <person name="Hu G."/>
            <person name="Bao F."/>
            <person name="Hu Y."/>
            <person name="Wan P."/>
            <person name="Li L."/>
            <person name="Deng X."/>
            <person name="Kuang T."/>
            <person name="Xiang C."/>
            <person name="Zhu J.K."/>
            <person name="Oliver M.J."/>
            <person name="He Y."/>
        </authorList>
    </citation>
    <scope>NUCLEOTIDE SEQUENCE [LARGE SCALE GENOMIC DNA]</scope>
    <source>
        <strain evidence="2">cv. XS01</strain>
    </source>
</reference>
<organism evidence="1 2">
    <name type="scientific">Dorcoceras hygrometricum</name>
    <dbReference type="NCBI Taxonomy" id="472368"/>
    <lineage>
        <taxon>Eukaryota</taxon>
        <taxon>Viridiplantae</taxon>
        <taxon>Streptophyta</taxon>
        <taxon>Embryophyta</taxon>
        <taxon>Tracheophyta</taxon>
        <taxon>Spermatophyta</taxon>
        <taxon>Magnoliopsida</taxon>
        <taxon>eudicotyledons</taxon>
        <taxon>Gunneridae</taxon>
        <taxon>Pentapetalae</taxon>
        <taxon>asterids</taxon>
        <taxon>lamiids</taxon>
        <taxon>Lamiales</taxon>
        <taxon>Gesneriaceae</taxon>
        <taxon>Didymocarpoideae</taxon>
        <taxon>Trichosporeae</taxon>
        <taxon>Loxocarpinae</taxon>
        <taxon>Dorcoceras</taxon>
    </lineage>
</organism>
<name>A0A2Z7CGZ0_9LAMI</name>
<sequence length="56" mass="6145">MDQMFKALESTGLCGFLGCPSVLYEDDLVAFFAHNLVKENEVISCVQGKFVGISEN</sequence>
<evidence type="ECO:0000313" key="2">
    <source>
        <dbReference type="Proteomes" id="UP000250235"/>
    </source>
</evidence>
<gene>
    <name evidence="1" type="ORF">F511_33887</name>
</gene>
<protein>
    <submittedName>
        <fullName evidence="1">Uncharacterized protein</fullName>
    </submittedName>
</protein>
<evidence type="ECO:0000313" key="1">
    <source>
        <dbReference type="EMBL" id="KZV44016.1"/>
    </source>
</evidence>
<keyword evidence="2" id="KW-1185">Reference proteome</keyword>
<dbReference type="AlphaFoldDB" id="A0A2Z7CGZ0"/>
<proteinExistence type="predicted"/>
<dbReference type="EMBL" id="KQ997548">
    <property type="protein sequence ID" value="KZV44016.1"/>
    <property type="molecule type" value="Genomic_DNA"/>
</dbReference>
<accession>A0A2Z7CGZ0</accession>
<dbReference type="Proteomes" id="UP000250235">
    <property type="component" value="Unassembled WGS sequence"/>
</dbReference>